<dbReference type="UniPathway" id="UPA00241">
    <property type="reaction ID" value="UER00355"/>
</dbReference>
<feature type="binding site" evidence="9">
    <location>
        <position position="15"/>
    </location>
    <ligand>
        <name>substrate</name>
    </ligand>
</feature>
<comment type="similarity">
    <text evidence="9">Belongs to the bacterial CoaD family.</text>
</comment>
<dbReference type="InterPro" id="IPR004821">
    <property type="entry name" value="Cyt_trans-like"/>
</dbReference>
<comment type="function">
    <text evidence="9">Reversibly transfers an adenylyl group from ATP to 4'-phosphopantetheine, yielding dephospho-CoA (dPCoA) and pyrophosphate.</text>
</comment>
<gene>
    <name evidence="9" type="primary">coaD</name>
    <name evidence="10" type="ORF">WM2015_1634</name>
</gene>
<keyword evidence="6 9" id="KW-0460">Magnesium</keyword>
<dbReference type="EC" id="2.7.7.3" evidence="9"/>
<dbReference type="InterPro" id="IPR014729">
    <property type="entry name" value="Rossmann-like_a/b/a_fold"/>
</dbReference>
<dbReference type="Pfam" id="PF01467">
    <property type="entry name" value="CTP_transf_like"/>
    <property type="match status" value="1"/>
</dbReference>
<dbReference type="PANTHER" id="PTHR21342:SF1">
    <property type="entry name" value="PHOSPHOPANTETHEINE ADENYLYLTRANSFERASE"/>
    <property type="match status" value="1"/>
</dbReference>
<feature type="binding site" evidence="9">
    <location>
        <position position="23"/>
    </location>
    <ligand>
        <name>ATP</name>
        <dbReference type="ChEBI" id="CHEBI:30616"/>
    </ligand>
</feature>
<dbReference type="OrthoDB" id="9806661at2"/>
<comment type="catalytic activity">
    <reaction evidence="8 9">
        <text>(R)-4'-phosphopantetheine + ATP + H(+) = 3'-dephospho-CoA + diphosphate</text>
        <dbReference type="Rhea" id="RHEA:19801"/>
        <dbReference type="ChEBI" id="CHEBI:15378"/>
        <dbReference type="ChEBI" id="CHEBI:30616"/>
        <dbReference type="ChEBI" id="CHEBI:33019"/>
        <dbReference type="ChEBI" id="CHEBI:57328"/>
        <dbReference type="ChEBI" id="CHEBI:61723"/>
        <dbReference type="EC" id="2.7.7.3"/>
    </reaction>
</comment>
<evidence type="ECO:0000256" key="8">
    <source>
        <dbReference type="ARBA" id="ARBA00029346"/>
    </source>
</evidence>
<dbReference type="RefSeq" id="WP_049725600.1">
    <property type="nucleotide sequence ID" value="NZ_CP012154.1"/>
</dbReference>
<evidence type="ECO:0000313" key="10">
    <source>
        <dbReference type="EMBL" id="AKS42004.1"/>
    </source>
</evidence>
<dbReference type="PRINTS" id="PR01020">
    <property type="entry name" value="LPSBIOSNTHSS"/>
</dbReference>
<keyword evidence="11" id="KW-1185">Reference proteome</keyword>
<organism evidence="10 11">
    <name type="scientific">Wenzhouxiangella marina</name>
    <dbReference type="NCBI Taxonomy" id="1579979"/>
    <lineage>
        <taxon>Bacteria</taxon>
        <taxon>Pseudomonadati</taxon>
        <taxon>Pseudomonadota</taxon>
        <taxon>Gammaproteobacteria</taxon>
        <taxon>Chromatiales</taxon>
        <taxon>Wenzhouxiangellaceae</taxon>
        <taxon>Wenzhouxiangella</taxon>
    </lineage>
</organism>
<dbReference type="GO" id="GO:0005737">
    <property type="term" value="C:cytoplasm"/>
    <property type="evidence" value="ECO:0007669"/>
    <property type="project" value="UniProtKB-SubCell"/>
</dbReference>
<dbReference type="STRING" id="1579979.WM2015_1634"/>
<keyword evidence="5 9" id="KW-0067">ATP-binding</keyword>
<dbReference type="InterPro" id="IPR001980">
    <property type="entry name" value="PPAT"/>
</dbReference>
<evidence type="ECO:0000256" key="6">
    <source>
        <dbReference type="ARBA" id="ARBA00022842"/>
    </source>
</evidence>
<feature type="site" description="Transition state stabilizer" evidence="9">
    <location>
        <position position="23"/>
    </location>
</feature>
<feature type="binding site" evidence="9">
    <location>
        <position position="106"/>
    </location>
    <ligand>
        <name>ATP</name>
        <dbReference type="ChEBI" id="CHEBI:30616"/>
    </ligand>
</feature>
<feature type="binding site" evidence="9">
    <location>
        <begin position="96"/>
        <end position="98"/>
    </location>
    <ligand>
        <name>ATP</name>
        <dbReference type="ChEBI" id="CHEBI:30616"/>
    </ligand>
</feature>
<dbReference type="HAMAP" id="MF_00151">
    <property type="entry name" value="PPAT_bact"/>
    <property type="match status" value="1"/>
</dbReference>
<feature type="binding site" evidence="9">
    <location>
        <position position="95"/>
    </location>
    <ligand>
        <name>substrate</name>
    </ligand>
</feature>
<dbReference type="NCBIfam" id="TIGR00125">
    <property type="entry name" value="cyt_tran_rel"/>
    <property type="match status" value="1"/>
</dbReference>
<proteinExistence type="inferred from homology"/>
<dbReference type="KEGG" id="wma:WM2015_1634"/>
<name>A0A0K0XWC3_9GAMM</name>
<comment type="subcellular location">
    <subcellularLocation>
        <location evidence="9">Cytoplasm</location>
    </subcellularLocation>
</comment>
<keyword evidence="2 9" id="KW-0808">Transferase</keyword>
<dbReference type="SUPFAM" id="SSF52374">
    <property type="entry name" value="Nucleotidylyl transferase"/>
    <property type="match status" value="1"/>
</dbReference>
<dbReference type="Proteomes" id="UP000066624">
    <property type="component" value="Chromosome"/>
</dbReference>
<evidence type="ECO:0000313" key="11">
    <source>
        <dbReference type="Proteomes" id="UP000066624"/>
    </source>
</evidence>
<evidence type="ECO:0000256" key="7">
    <source>
        <dbReference type="ARBA" id="ARBA00022993"/>
    </source>
</evidence>
<dbReference type="EMBL" id="CP012154">
    <property type="protein sequence ID" value="AKS42004.1"/>
    <property type="molecule type" value="Genomic_DNA"/>
</dbReference>
<dbReference type="GO" id="GO:0004595">
    <property type="term" value="F:pantetheine-phosphate adenylyltransferase activity"/>
    <property type="evidence" value="ECO:0007669"/>
    <property type="project" value="UniProtKB-UniRule"/>
</dbReference>
<comment type="cofactor">
    <cofactor evidence="9">
        <name>Mg(2+)</name>
        <dbReference type="ChEBI" id="CHEBI:18420"/>
    </cofactor>
</comment>
<keyword evidence="1 9" id="KW-0963">Cytoplasm</keyword>
<dbReference type="AlphaFoldDB" id="A0A0K0XWC3"/>
<dbReference type="Gene3D" id="3.40.50.620">
    <property type="entry name" value="HUPs"/>
    <property type="match status" value="1"/>
</dbReference>
<keyword evidence="4 9" id="KW-0547">Nucleotide-binding</keyword>
<comment type="subunit">
    <text evidence="9">Homohexamer.</text>
</comment>
<feature type="binding site" evidence="9">
    <location>
        <begin position="131"/>
        <end position="137"/>
    </location>
    <ligand>
        <name>ATP</name>
        <dbReference type="ChEBI" id="CHEBI:30616"/>
    </ligand>
</feature>
<keyword evidence="7 9" id="KW-0173">Coenzyme A biosynthesis</keyword>
<comment type="pathway">
    <text evidence="9">Cofactor biosynthesis; coenzyme A biosynthesis; CoA from (R)-pantothenate: step 4/5.</text>
</comment>
<dbReference type="GO" id="GO:0005524">
    <property type="term" value="F:ATP binding"/>
    <property type="evidence" value="ECO:0007669"/>
    <property type="project" value="UniProtKB-KW"/>
</dbReference>
<feature type="binding site" evidence="9">
    <location>
        <position position="81"/>
    </location>
    <ligand>
        <name>substrate</name>
    </ligand>
</feature>
<evidence type="ECO:0000256" key="2">
    <source>
        <dbReference type="ARBA" id="ARBA00022679"/>
    </source>
</evidence>
<dbReference type="NCBIfam" id="TIGR01510">
    <property type="entry name" value="coaD_prev_kdtB"/>
    <property type="match status" value="1"/>
</dbReference>
<evidence type="ECO:0000256" key="3">
    <source>
        <dbReference type="ARBA" id="ARBA00022695"/>
    </source>
</evidence>
<dbReference type="GO" id="GO:0015937">
    <property type="term" value="P:coenzyme A biosynthetic process"/>
    <property type="evidence" value="ECO:0007669"/>
    <property type="project" value="UniProtKB-UniRule"/>
</dbReference>
<feature type="binding site" evidence="9">
    <location>
        <position position="47"/>
    </location>
    <ligand>
        <name>substrate</name>
    </ligand>
</feature>
<dbReference type="PANTHER" id="PTHR21342">
    <property type="entry name" value="PHOSPHOPANTETHEINE ADENYLYLTRANSFERASE"/>
    <property type="match status" value="1"/>
</dbReference>
<evidence type="ECO:0000256" key="5">
    <source>
        <dbReference type="ARBA" id="ARBA00022840"/>
    </source>
</evidence>
<protein>
    <recommendedName>
        <fullName evidence="9">Phosphopantetheine adenylyltransferase</fullName>
        <ecNumber evidence="9">2.7.7.3</ecNumber>
    </recommendedName>
    <alternativeName>
        <fullName evidence="9">Dephospho-CoA pyrophosphorylase</fullName>
    </alternativeName>
    <alternativeName>
        <fullName evidence="9">Pantetheine-phosphate adenylyltransferase</fullName>
        <shortName evidence="9">PPAT</shortName>
    </alternativeName>
</protein>
<evidence type="ECO:0000256" key="1">
    <source>
        <dbReference type="ARBA" id="ARBA00022490"/>
    </source>
</evidence>
<sequence length="167" mass="18421">MSSSPDYQLAVYPGTFDPLTNGHTDLVIRAARMFRTVVVAIAESPHKRPAFALEERIELARAVLDEAGLSNVEVTGFDSLLAHFVQSKGAGVILRGLRAVSDFEYEFQLASMNRHLVKRVETVFLTPDEKHSFISSTLVKEVARLQGDVSGFVHPRVAEALRAHFSA</sequence>
<evidence type="ECO:0000256" key="4">
    <source>
        <dbReference type="ARBA" id="ARBA00022741"/>
    </source>
</evidence>
<evidence type="ECO:0000256" key="9">
    <source>
        <dbReference type="HAMAP-Rule" id="MF_00151"/>
    </source>
</evidence>
<accession>A0A0K0XWC3</accession>
<dbReference type="CDD" id="cd02163">
    <property type="entry name" value="PPAT"/>
    <property type="match status" value="1"/>
</dbReference>
<dbReference type="PATRIC" id="fig|1579979.3.peg.1675"/>
<reference evidence="10 11" key="1">
    <citation type="submission" date="2015-07" db="EMBL/GenBank/DDBJ databases">
        <authorList>
            <person name="Noorani M."/>
        </authorList>
    </citation>
    <scope>NUCLEOTIDE SEQUENCE [LARGE SCALE GENOMIC DNA]</scope>
    <source>
        <strain evidence="10 11">KCTC 42284</strain>
    </source>
</reference>
<keyword evidence="3 9" id="KW-0548">Nucleotidyltransferase</keyword>
<feature type="binding site" evidence="9">
    <location>
        <begin position="15"/>
        <end position="16"/>
    </location>
    <ligand>
        <name>ATP</name>
        <dbReference type="ChEBI" id="CHEBI:30616"/>
    </ligand>
</feature>